<name>A0A1Q9D9Z7_SYMMI</name>
<organism evidence="3 4">
    <name type="scientific">Symbiodinium microadriaticum</name>
    <name type="common">Dinoflagellate</name>
    <name type="synonym">Zooxanthella microadriatica</name>
    <dbReference type="NCBI Taxonomy" id="2951"/>
    <lineage>
        <taxon>Eukaryota</taxon>
        <taxon>Sar</taxon>
        <taxon>Alveolata</taxon>
        <taxon>Dinophyceae</taxon>
        <taxon>Suessiales</taxon>
        <taxon>Symbiodiniaceae</taxon>
        <taxon>Symbiodinium</taxon>
    </lineage>
</organism>
<evidence type="ECO:0000256" key="1">
    <source>
        <dbReference type="ARBA" id="ARBA00022980"/>
    </source>
</evidence>
<dbReference type="GO" id="GO:0005840">
    <property type="term" value="C:ribosome"/>
    <property type="evidence" value="ECO:0007669"/>
    <property type="project" value="UniProtKB-KW"/>
</dbReference>
<gene>
    <name evidence="3" type="primary">RpL37a</name>
    <name evidence="3" type="ORF">AK812_SmicGene26199</name>
</gene>
<dbReference type="EMBL" id="LSRX01000637">
    <property type="protein sequence ID" value="OLP92033.1"/>
    <property type="molecule type" value="Genomic_DNA"/>
</dbReference>
<evidence type="ECO:0000313" key="3">
    <source>
        <dbReference type="EMBL" id="OLP92033.1"/>
    </source>
</evidence>
<dbReference type="AlphaFoldDB" id="A0A1Q9D9Z7"/>
<keyword evidence="1 3" id="KW-0689">Ribosomal protein</keyword>
<protein>
    <submittedName>
        <fullName evidence="3">Putative 60S ribosomal protein L37-A</fullName>
    </submittedName>
</protein>
<dbReference type="GO" id="GO:1990904">
    <property type="term" value="C:ribonucleoprotein complex"/>
    <property type="evidence" value="ECO:0007669"/>
    <property type="project" value="UniProtKB-KW"/>
</dbReference>
<dbReference type="Gene3D" id="2.20.25.30">
    <property type="match status" value="1"/>
</dbReference>
<proteinExistence type="predicted"/>
<dbReference type="Proteomes" id="UP000186817">
    <property type="component" value="Unassembled WGS sequence"/>
</dbReference>
<reference evidence="3 4" key="1">
    <citation type="submission" date="2016-02" db="EMBL/GenBank/DDBJ databases">
        <title>Genome analysis of coral dinoflagellate symbionts highlights evolutionary adaptations to a symbiotic lifestyle.</title>
        <authorList>
            <person name="Aranda M."/>
            <person name="Li Y."/>
            <person name="Liew Y.J."/>
            <person name="Baumgarten S."/>
            <person name="Simakov O."/>
            <person name="Wilson M."/>
            <person name="Piel J."/>
            <person name="Ashoor H."/>
            <person name="Bougouffa S."/>
            <person name="Bajic V.B."/>
            <person name="Ryu T."/>
            <person name="Ravasi T."/>
            <person name="Bayer T."/>
            <person name="Micklem G."/>
            <person name="Kim H."/>
            <person name="Bhak J."/>
            <person name="Lajeunesse T.C."/>
            <person name="Voolstra C.R."/>
        </authorList>
    </citation>
    <scope>NUCLEOTIDE SEQUENCE [LARGE SCALE GENOMIC DNA]</scope>
    <source>
        <strain evidence="3 4">CCMP2467</strain>
    </source>
</reference>
<dbReference type="GO" id="GO:0003735">
    <property type="term" value="F:structural constituent of ribosome"/>
    <property type="evidence" value="ECO:0007669"/>
    <property type="project" value="InterPro"/>
</dbReference>
<keyword evidence="4" id="KW-1185">Reference proteome</keyword>
<dbReference type="OrthoDB" id="10259236at2759"/>
<sequence>MCPQPARMYDYRSNDMVPEELTVLKTIRYPAAKIRSYEWSKKVKHIARRFKNGFREGGAAPPKKKAVARE</sequence>
<keyword evidence="2" id="KW-0687">Ribonucleoprotein</keyword>
<accession>A0A1Q9D9Z7</accession>
<comment type="caution">
    <text evidence="3">The sequence shown here is derived from an EMBL/GenBank/DDBJ whole genome shotgun (WGS) entry which is preliminary data.</text>
</comment>
<dbReference type="InterPro" id="IPR011331">
    <property type="entry name" value="Ribosomal_eL37/eL43"/>
</dbReference>
<dbReference type="GO" id="GO:0006412">
    <property type="term" value="P:translation"/>
    <property type="evidence" value="ECO:0007669"/>
    <property type="project" value="InterPro"/>
</dbReference>
<evidence type="ECO:0000256" key="2">
    <source>
        <dbReference type="ARBA" id="ARBA00023274"/>
    </source>
</evidence>
<evidence type="ECO:0000313" key="4">
    <source>
        <dbReference type="Proteomes" id="UP000186817"/>
    </source>
</evidence>